<name>A0ABN2WSG9_9MICO</name>
<feature type="transmembrane region" description="Helical" evidence="1">
    <location>
        <begin position="129"/>
        <end position="150"/>
    </location>
</feature>
<sequence>MGPRACAWAGFAVVLAYAAFAALQIMVLNPRAAAPGRSLAVIRDEVAAAGESLGHSFALIVLSVGVVLAVAGLIFAYAAPQLRRAPVTLYFLLLLVCGAPGYFFASFASGMALADTYGITGEDHSRWSVVLFAASGAALLAALVLGLVALSGRRRH</sequence>
<evidence type="ECO:0000313" key="3">
    <source>
        <dbReference type="Proteomes" id="UP001500984"/>
    </source>
</evidence>
<accession>A0ABN2WSG9</accession>
<protein>
    <recommendedName>
        <fullName evidence="4">Major facilitator superfamily (MFS) profile domain-containing protein</fullName>
    </recommendedName>
</protein>
<keyword evidence="1" id="KW-0812">Transmembrane</keyword>
<dbReference type="EMBL" id="BAAAPZ010000006">
    <property type="protein sequence ID" value="GAA2097432.1"/>
    <property type="molecule type" value="Genomic_DNA"/>
</dbReference>
<evidence type="ECO:0000313" key="2">
    <source>
        <dbReference type="EMBL" id="GAA2097432.1"/>
    </source>
</evidence>
<feature type="transmembrane region" description="Helical" evidence="1">
    <location>
        <begin position="57"/>
        <end position="77"/>
    </location>
</feature>
<organism evidence="2 3">
    <name type="scientific">Brevibacterium salitolerans</name>
    <dbReference type="NCBI Taxonomy" id="1403566"/>
    <lineage>
        <taxon>Bacteria</taxon>
        <taxon>Bacillati</taxon>
        <taxon>Actinomycetota</taxon>
        <taxon>Actinomycetes</taxon>
        <taxon>Micrococcales</taxon>
        <taxon>Brevibacteriaceae</taxon>
        <taxon>Brevibacterium</taxon>
    </lineage>
</organism>
<evidence type="ECO:0000256" key="1">
    <source>
        <dbReference type="SAM" id="Phobius"/>
    </source>
</evidence>
<feature type="transmembrane region" description="Helical" evidence="1">
    <location>
        <begin position="89"/>
        <end position="109"/>
    </location>
</feature>
<keyword evidence="1" id="KW-1133">Transmembrane helix</keyword>
<keyword evidence="3" id="KW-1185">Reference proteome</keyword>
<comment type="caution">
    <text evidence="2">The sequence shown here is derived from an EMBL/GenBank/DDBJ whole genome shotgun (WGS) entry which is preliminary data.</text>
</comment>
<dbReference type="Proteomes" id="UP001500984">
    <property type="component" value="Unassembled WGS sequence"/>
</dbReference>
<proteinExistence type="predicted"/>
<reference evidence="2 3" key="1">
    <citation type="journal article" date="2019" name="Int. J. Syst. Evol. Microbiol.">
        <title>The Global Catalogue of Microorganisms (GCM) 10K type strain sequencing project: providing services to taxonomists for standard genome sequencing and annotation.</title>
        <authorList>
            <consortium name="The Broad Institute Genomics Platform"/>
            <consortium name="The Broad Institute Genome Sequencing Center for Infectious Disease"/>
            <person name="Wu L."/>
            <person name="Ma J."/>
        </authorList>
    </citation>
    <scope>NUCLEOTIDE SEQUENCE [LARGE SCALE GENOMIC DNA]</scope>
    <source>
        <strain evidence="2 3">JCM 15900</strain>
    </source>
</reference>
<evidence type="ECO:0008006" key="4">
    <source>
        <dbReference type="Google" id="ProtNLM"/>
    </source>
</evidence>
<keyword evidence="1" id="KW-0472">Membrane</keyword>
<gene>
    <name evidence="2" type="ORF">GCM10009823_18140</name>
</gene>